<dbReference type="InterPro" id="IPR058982">
    <property type="entry name" value="Beta-barrel_AprE"/>
</dbReference>
<evidence type="ECO:0000259" key="2">
    <source>
        <dbReference type="Pfam" id="PF26002"/>
    </source>
</evidence>
<dbReference type="Proteomes" id="UP000652755">
    <property type="component" value="Unassembled WGS sequence"/>
</dbReference>
<dbReference type="PRINTS" id="PR01490">
    <property type="entry name" value="RTXTOXIND"/>
</dbReference>
<keyword evidence="4" id="KW-1185">Reference proteome</keyword>
<dbReference type="Pfam" id="PF26002">
    <property type="entry name" value="Beta-barrel_AprE"/>
    <property type="match status" value="1"/>
</dbReference>
<dbReference type="Gene3D" id="2.40.30.170">
    <property type="match status" value="1"/>
</dbReference>
<proteinExistence type="predicted"/>
<evidence type="ECO:0000313" key="4">
    <source>
        <dbReference type="Proteomes" id="UP000652755"/>
    </source>
</evidence>
<dbReference type="EMBL" id="JACRYL010000020">
    <property type="protein sequence ID" value="MBC6112441.1"/>
    <property type="molecule type" value="Genomic_DNA"/>
</dbReference>
<dbReference type="InterPro" id="IPR050739">
    <property type="entry name" value="MFP"/>
</dbReference>
<gene>
    <name evidence="3" type="ORF">H7U22_18615</name>
</gene>
<accession>A0ABR7KWM3</accession>
<keyword evidence="1" id="KW-0812">Transmembrane</keyword>
<evidence type="ECO:0000313" key="3">
    <source>
        <dbReference type="EMBL" id="MBC6112441.1"/>
    </source>
</evidence>
<name>A0ABR7KWM3_9SPHI</name>
<dbReference type="RefSeq" id="WP_187072865.1">
    <property type="nucleotide sequence ID" value="NZ_JACRYL010000020.1"/>
</dbReference>
<evidence type="ECO:0000256" key="1">
    <source>
        <dbReference type="SAM" id="Phobius"/>
    </source>
</evidence>
<feature type="transmembrane region" description="Helical" evidence="1">
    <location>
        <begin position="50"/>
        <end position="72"/>
    </location>
</feature>
<comment type="caution">
    <text evidence="3">The sequence shown here is derived from an EMBL/GenBank/DDBJ whole genome shotgun (WGS) entry which is preliminary data.</text>
</comment>
<keyword evidence="1" id="KW-1133">Transmembrane helix</keyword>
<organism evidence="3 4">
    <name type="scientific">Pedobacter fastidiosus</name>
    <dbReference type="NCBI Taxonomy" id="2765361"/>
    <lineage>
        <taxon>Bacteria</taxon>
        <taxon>Pseudomonadati</taxon>
        <taxon>Bacteroidota</taxon>
        <taxon>Sphingobacteriia</taxon>
        <taxon>Sphingobacteriales</taxon>
        <taxon>Sphingobacteriaceae</taxon>
        <taxon>Pedobacter</taxon>
    </lineage>
</organism>
<dbReference type="PANTHER" id="PTHR30386:SF28">
    <property type="entry name" value="EXPORTED PROTEIN"/>
    <property type="match status" value="1"/>
</dbReference>
<reference evidence="3 4" key="1">
    <citation type="submission" date="2020-08" db="EMBL/GenBank/DDBJ databases">
        <authorList>
            <person name="Sun Q."/>
            <person name="Inoue M."/>
        </authorList>
    </citation>
    <scope>NUCLEOTIDE SEQUENCE [LARGE SCALE GENOMIC DNA]</scope>
    <source>
        <strain evidence="3 4">CCM 8938</strain>
    </source>
</reference>
<feature type="domain" description="AprE-like beta-barrel" evidence="2">
    <location>
        <begin position="350"/>
        <end position="431"/>
    </location>
</feature>
<keyword evidence="1" id="KW-0472">Membrane</keyword>
<sequence length="452" mass="51356">MENEQIDVAQNPNEVSETNKMHSLNVLHLGEAEARSEEVEEIITAVPTWILRWGITLIFAVLAGIVLLSALIEYPDVVKVNLKVNSLNSPKQVLAKQNGKLTALLVTDGQMVKENQPLAYFESTATPKDVLQLNAALRAFQGKISININEISRLPTGLNLGELQSSYQNFYQQYLQYQSTQKNGYYLNRMAFLEKDLKDISALKSQIYQQQKVQKLEYANQEEEYKAYQKLYKNKVISRSEFAQQENKYLASKYPLQQTETSILNNTSSYSAKEKELLDLKHTIAEEQAKFVQVLNQCITESDAWILQHVLSAPVAGKLSFAGIIQQNQNVMASQEIFIVNPGNSDFFGEVQIPQYNMGKIHKGESTLVKLRSYPFEQYGLIRGKLTYISDVAYRDSVFIAKVSFEHFENKDANRKIVLKNGMQADAEIITEESSLLQRFFRNITKVLHNGG</sequence>
<protein>
    <submittedName>
        <fullName evidence="3">HlyD family efflux transporter periplasmic adaptor subunit</fullName>
    </submittedName>
</protein>
<dbReference type="PANTHER" id="PTHR30386">
    <property type="entry name" value="MEMBRANE FUSION SUBUNIT OF EMRAB-TOLC MULTIDRUG EFFLUX PUMP"/>
    <property type="match status" value="1"/>
</dbReference>